<proteinExistence type="predicted"/>
<organism evidence="1 2">
    <name type="scientific">Cryptotermes secundus</name>
    <dbReference type="NCBI Taxonomy" id="105785"/>
    <lineage>
        <taxon>Eukaryota</taxon>
        <taxon>Metazoa</taxon>
        <taxon>Ecdysozoa</taxon>
        <taxon>Arthropoda</taxon>
        <taxon>Hexapoda</taxon>
        <taxon>Insecta</taxon>
        <taxon>Pterygota</taxon>
        <taxon>Neoptera</taxon>
        <taxon>Polyneoptera</taxon>
        <taxon>Dictyoptera</taxon>
        <taxon>Blattodea</taxon>
        <taxon>Blattoidea</taxon>
        <taxon>Termitoidae</taxon>
        <taxon>Kalotermitidae</taxon>
        <taxon>Cryptotermitinae</taxon>
        <taxon>Cryptotermes</taxon>
    </lineage>
</organism>
<accession>A0A2J7R284</accession>
<dbReference type="InParanoid" id="A0A2J7R284"/>
<gene>
    <name evidence="1" type="ORF">B7P43_G18204</name>
</gene>
<comment type="caution">
    <text evidence="1">The sequence shown here is derived from an EMBL/GenBank/DDBJ whole genome shotgun (WGS) entry which is preliminary data.</text>
</comment>
<evidence type="ECO:0000313" key="1">
    <source>
        <dbReference type="EMBL" id="PNF34948.1"/>
    </source>
</evidence>
<dbReference type="Proteomes" id="UP000235965">
    <property type="component" value="Unassembled WGS sequence"/>
</dbReference>
<name>A0A2J7R284_9NEOP</name>
<evidence type="ECO:0000313" key="2">
    <source>
        <dbReference type="Proteomes" id="UP000235965"/>
    </source>
</evidence>
<protein>
    <submittedName>
        <fullName evidence="1">Uncharacterized protein</fullName>
    </submittedName>
</protein>
<reference evidence="1 2" key="1">
    <citation type="submission" date="2017-12" db="EMBL/GenBank/DDBJ databases">
        <title>Hemimetabolous genomes reveal molecular basis of termite eusociality.</title>
        <authorList>
            <person name="Harrison M.C."/>
            <person name="Jongepier E."/>
            <person name="Robertson H.M."/>
            <person name="Arning N."/>
            <person name="Bitard-Feildel T."/>
            <person name="Chao H."/>
            <person name="Childers C.P."/>
            <person name="Dinh H."/>
            <person name="Doddapaneni H."/>
            <person name="Dugan S."/>
            <person name="Gowin J."/>
            <person name="Greiner C."/>
            <person name="Han Y."/>
            <person name="Hu H."/>
            <person name="Hughes D.S.T."/>
            <person name="Huylmans A.-K."/>
            <person name="Kemena C."/>
            <person name="Kremer L.P.M."/>
            <person name="Lee S.L."/>
            <person name="Lopez-Ezquerra A."/>
            <person name="Mallet L."/>
            <person name="Monroy-Kuhn J.M."/>
            <person name="Moser A."/>
            <person name="Murali S.C."/>
            <person name="Muzny D.M."/>
            <person name="Otani S."/>
            <person name="Piulachs M.-D."/>
            <person name="Poelchau M."/>
            <person name="Qu J."/>
            <person name="Schaub F."/>
            <person name="Wada-Katsumata A."/>
            <person name="Worley K.C."/>
            <person name="Xie Q."/>
            <person name="Ylla G."/>
            <person name="Poulsen M."/>
            <person name="Gibbs R.A."/>
            <person name="Schal C."/>
            <person name="Richards S."/>
            <person name="Belles X."/>
            <person name="Korb J."/>
            <person name="Bornberg-Bauer E."/>
        </authorList>
    </citation>
    <scope>NUCLEOTIDE SEQUENCE [LARGE SCALE GENOMIC DNA]</scope>
    <source>
        <tissue evidence="1">Whole body</tissue>
    </source>
</reference>
<dbReference type="OrthoDB" id="310853at2759"/>
<keyword evidence="2" id="KW-1185">Reference proteome</keyword>
<dbReference type="AlphaFoldDB" id="A0A2J7R284"/>
<dbReference type="EMBL" id="NEVH01007854">
    <property type="protein sequence ID" value="PNF34948.1"/>
    <property type="molecule type" value="Genomic_DNA"/>
</dbReference>
<sequence length="89" mass="9742">MIWQVDCPTAAGSGMDGDLNRTTKKKCTHFILNSNSEIEEISLSSFVQNDYIPDTKSVTDGSSYGTTKYIVTSVALNSDSENEVNGARW</sequence>